<dbReference type="AlphaFoldDB" id="A0A1T4LV46"/>
<evidence type="ECO:0000313" key="4">
    <source>
        <dbReference type="EMBL" id="SJZ58506.1"/>
    </source>
</evidence>
<protein>
    <submittedName>
        <fullName evidence="4">Gas vesicle protein K</fullName>
    </submittedName>
</protein>
<dbReference type="PANTHER" id="PTHR40137:SF2">
    <property type="entry name" value="PROTEIN GVPK 1"/>
    <property type="match status" value="1"/>
</dbReference>
<gene>
    <name evidence="4" type="ORF">SAMN02745126_01734</name>
</gene>
<dbReference type="GO" id="GO:0031411">
    <property type="term" value="C:gas vesicle"/>
    <property type="evidence" value="ECO:0007669"/>
    <property type="project" value="UniProtKB-SubCell"/>
</dbReference>
<dbReference type="PANTHER" id="PTHR40137">
    <property type="entry name" value="PROTEIN GVPK 1"/>
    <property type="match status" value="1"/>
</dbReference>
<dbReference type="OrthoDB" id="5772958at2"/>
<accession>A0A1T4LV46</accession>
<dbReference type="Pfam" id="PF05121">
    <property type="entry name" value="GvpK"/>
    <property type="match status" value="1"/>
</dbReference>
<dbReference type="STRING" id="225324.SAMN02745126_01734"/>
<evidence type="ECO:0000256" key="3">
    <source>
        <dbReference type="ARBA" id="ARBA00035659"/>
    </source>
</evidence>
<comment type="similarity">
    <text evidence="3">Belongs to the gas vesicle GvpK family.</text>
</comment>
<evidence type="ECO:0000256" key="1">
    <source>
        <dbReference type="ARBA" id="ARBA00022987"/>
    </source>
</evidence>
<dbReference type="GO" id="GO:0031412">
    <property type="term" value="P:gas vesicle organization"/>
    <property type="evidence" value="ECO:0007669"/>
    <property type="project" value="InterPro"/>
</dbReference>
<dbReference type="RefSeq" id="WP_085933331.1">
    <property type="nucleotide sequence ID" value="NZ_FUWJ01000001.1"/>
</dbReference>
<organism evidence="4 5">
    <name type="scientific">Enhydrobacter aerosaccus</name>
    <dbReference type="NCBI Taxonomy" id="225324"/>
    <lineage>
        <taxon>Bacteria</taxon>
        <taxon>Pseudomonadati</taxon>
        <taxon>Pseudomonadota</taxon>
        <taxon>Alphaproteobacteria</taxon>
        <taxon>Hyphomicrobiales</taxon>
        <taxon>Enhydrobacter</taxon>
    </lineage>
</organism>
<keyword evidence="1" id="KW-0304">Gas vesicle</keyword>
<dbReference type="EMBL" id="FUWJ01000001">
    <property type="protein sequence ID" value="SJZ58506.1"/>
    <property type="molecule type" value="Genomic_DNA"/>
</dbReference>
<proteinExistence type="inferred from homology"/>
<evidence type="ECO:0000256" key="2">
    <source>
        <dbReference type="ARBA" id="ARBA00035108"/>
    </source>
</evidence>
<name>A0A1T4LV46_9HYPH</name>
<dbReference type="Proteomes" id="UP000190092">
    <property type="component" value="Unassembled WGS sequence"/>
</dbReference>
<keyword evidence="5" id="KW-1185">Reference proteome</keyword>
<evidence type="ECO:0000313" key="5">
    <source>
        <dbReference type="Proteomes" id="UP000190092"/>
    </source>
</evidence>
<dbReference type="InterPro" id="IPR007805">
    <property type="entry name" value="GvpK"/>
</dbReference>
<sequence length="94" mass="10457">MTKLLEAKTVDPDKAGDDLVKLVLALVETLRQLVERQAIRRVDSGVLNDDEVERLGLALLRLEEKMSELKAHFGFGDEELTLKLGSLGELARDV</sequence>
<reference evidence="5" key="1">
    <citation type="submission" date="2017-02" db="EMBL/GenBank/DDBJ databases">
        <authorList>
            <person name="Varghese N."/>
            <person name="Submissions S."/>
        </authorList>
    </citation>
    <scope>NUCLEOTIDE SEQUENCE [LARGE SCALE GENOMIC DNA]</scope>
    <source>
        <strain evidence="5">ATCC 27094</strain>
    </source>
</reference>
<comment type="subcellular location">
    <subcellularLocation>
        <location evidence="2">Gas vesicle</location>
    </subcellularLocation>
</comment>